<dbReference type="Pfam" id="PF11013">
    <property type="entry name" value="DUF2851"/>
    <property type="match status" value="1"/>
</dbReference>
<accession>A0A162CUD3</accession>
<dbReference type="EMBL" id="LQRT01000006">
    <property type="protein sequence ID" value="KZS41199.1"/>
    <property type="molecule type" value="Genomic_DNA"/>
</dbReference>
<reference evidence="1 2" key="1">
    <citation type="submission" date="2016-01" db="EMBL/GenBank/DDBJ databases">
        <title>The draft genome sequence of Aquimarina sp. RZW4-3-2.</title>
        <authorList>
            <person name="Wang Y."/>
        </authorList>
    </citation>
    <scope>NUCLEOTIDE SEQUENCE [LARGE SCALE GENOMIC DNA]</scope>
    <source>
        <strain evidence="1 2">RZW4-3-2</strain>
    </source>
</reference>
<keyword evidence="2" id="KW-1185">Reference proteome</keyword>
<evidence type="ECO:0000313" key="2">
    <source>
        <dbReference type="Proteomes" id="UP000076715"/>
    </source>
</evidence>
<evidence type="ECO:0008006" key="3">
    <source>
        <dbReference type="Google" id="ProtNLM"/>
    </source>
</evidence>
<dbReference type="RefSeq" id="WP_066312490.1">
    <property type="nucleotide sequence ID" value="NZ_LQRT01000006.1"/>
</dbReference>
<comment type="caution">
    <text evidence="1">The sequence shown here is derived from an EMBL/GenBank/DDBJ whole genome shotgun (WGS) entry which is preliminary data.</text>
</comment>
<name>A0A162CUD3_9FLAO</name>
<dbReference type="AlphaFoldDB" id="A0A162CUD3"/>
<proteinExistence type="predicted"/>
<organism evidence="1 2">
    <name type="scientific">Aquimarina aggregata</name>
    <dbReference type="NCBI Taxonomy" id="1642818"/>
    <lineage>
        <taxon>Bacteria</taxon>
        <taxon>Pseudomonadati</taxon>
        <taxon>Bacteroidota</taxon>
        <taxon>Flavobacteriia</taxon>
        <taxon>Flavobacteriales</taxon>
        <taxon>Flavobacteriaceae</taxon>
        <taxon>Aquimarina</taxon>
    </lineage>
</organism>
<dbReference type="STRING" id="1642818.AWE51_22590"/>
<protein>
    <recommendedName>
        <fullName evidence="3">DUF2851 domain-containing protein</fullName>
    </recommendedName>
</protein>
<dbReference type="Proteomes" id="UP000076715">
    <property type="component" value="Unassembled WGS sequence"/>
</dbReference>
<dbReference type="OrthoDB" id="1005072at2"/>
<dbReference type="InterPro" id="IPR021272">
    <property type="entry name" value="DUF2851"/>
</dbReference>
<evidence type="ECO:0000313" key="1">
    <source>
        <dbReference type="EMBL" id="KZS41199.1"/>
    </source>
</evidence>
<gene>
    <name evidence="1" type="ORF">AWE51_22590</name>
</gene>
<sequence>MKEDFLQFLWKYKKFNPSCLRTTDNHEVIIKQVGTHNVENSGPDFFNAQITIHNQKWAGNVEIHIKSSDWYAHHHENDLAYNNVILHVVWFDDIKVFRKDNSSIPTLVLKDYIDEKLLFRYQKLFERTFKKWILCENQLSNVSDFVLVNWQDRLYLERLEQKSILISELLKSSANNWETVMFKMLAKNFGLKVNGDAFLSFANSFNFSVLRKCTHDLGQLEALFFGQAGFLEKEKDNYYSKKLKIEYDFLKTKFGLKPIHTISMQFFRLRPSNFPTIRLAQLAKLYFKNDRLFSRIIQTYDINEFYQIFNVGTSSFWERHYTFDKESKPRQKQITKQFVDLIVINTIIPMQFSYARSQGKYVEEEIFKLISQISYEKNTIIDNFIKHKVPIKTAMHSQAMLQLKNMYCDQKKCLKCAIGNNLLNQD</sequence>